<comment type="caution">
    <text evidence="1">The sequence shown here is derived from an EMBL/GenBank/DDBJ whole genome shotgun (WGS) entry which is preliminary data.</text>
</comment>
<proteinExistence type="predicted"/>
<evidence type="ECO:0000313" key="2">
    <source>
        <dbReference type="Proteomes" id="UP000298061"/>
    </source>
</evidence>
<reference evidence="1 2" key="1">
    <citation type="submission" date="2019-02" db="EMBL/GenBank/DDBJ databases">
        <title>Genome sequencing of the rare red list fungi Hericium alpestre (H. flagellum).</title>
        <authorList>
            <person name="Buettner E."/>
            <person name="Kellner H."/>
        </authorList>
    </citation>
    <scope>NUCLEOTIDE SEQUENCE [LARGE SCALE GENOMIC DNA]</scope>
    <source>
        <strain evidence="1 2">DSM 108284</strain>
    </source>
</reference>
<name>A0A4Y9ZMA5_9AGAM</name>
<dbReference type="AlphaFoldDB" id="A0A4Y9ZMA5"/>
<sequence>MANLISIKTEMETLLRDPTFLPSGGLLGFGLQHVYSIGKTLDHVHKVLKGMTGLTCL</sequence>
<accession>A0A4Y9ZMA5</accession>
<organism evidence="1 2">
    <name type="scientific">Hericium alpestre</name>
    <dbReference type="NCBI Taxonomy" id="135208"/>
    <lineage>
        <taxon>Eukaryota</taxon>
        <taxon>Fungi</taxon>
        <taxon>Dikarya</taxon>
        <taxon>Basidiomycota</taxon>
        <taxon>Agaricomycotina</taxon>
        <taxon>Agaricomycetes</taxon>
        <taxon>Russulales</taxon>
        <taxon>Hericiaceae</taxon>
        <taxon>Hericium</taxon>
    </lineage>
</organism>
<dbReference type="EMBL" id="SFCI01001445">
    <property type="protein sequence ID" value="TFY75755.1"/>
    <property type="molecule type" value="Genomic_DNA"/>
</dbReference>
<protein>
    <submittedName>
        <fullName evidence="1">Uncharacterized protein</fullName>
    </submittedName>
</protein>
<dbReference type="Proteomes" id="UP000298061">
    <property type="component" value="Unassembled WGS sequence"/>
</dbReference>
<evidence type="ECO:0000313" key="1">
    <source>
        <dbReference type="EMBL" id="TFY75755.1"/>
    </source>
</evidence>
<keyword evidence="2" id="KW-1185">Reference proteome</keyword>
<gene>
    <name evidence="1" type="ORF">EWM64_g8257</name>
</gene>